<reference evidence="1 2" key="1">
    <citation type="journal article" date="2018" name="New Phytol.">
        <title>Phylogenomics of Endogonaceae and evolution of mycorrhizas within Mucoromycota.</title>
        <authorList>
            <person name="Chang Y."/>
            <person name="Desiro A."/>
            <person name="Na H."/>
            <person name="Sandor L."/>
            <person name="Lipzen A."/>
            <person name="Clum A."/>
            <person name="Barry K."/>
            <person name="Grigoriev I.V."/>
            <person name="Martin F.M."/>
            <person name="Stajich J.E."/>
            <person name="Smith M.E."/>
            <person name="Bonito G."/>
            <person name="Spatafora J.W."/>
        </authorList>
    </citation>
    <scope>NUCLEOTIDE SEQUENCE [LARGE SCALE GENOMIC DNA]</scope>
    <source>
        <strain evidence="1 2">AD002</strain>
    </source>
</reference>
<dbReference type="EMBL" id="RBNJ01000706">
    <property type="protein sequence ID" value="RUS34155.1"/>
    <property type="molecule type" value="Genomic_DNA"/>
</dbReference>
<gene>
    <name evidence="1" type="ORF">BC938DRAFT_482225</name>
</gene>
<accession>A0A433QWP0</accession>
<protein>
    <submittedName>
        <fullName evidence="1">Uncharacterized protein</fullName>
    </submittedName>
</protein>
<keyword evidence="2" id="KW-1185">Reference proteome</keyword>
<evidence type="ECO:0000313" key="2">
    <source>
        <dbReference type="Proteomes" id="UP000274822"/>
    </source>
</evidence>
<dbReference type="AlphaFoldDB" id="A0A433QWP0"/>
<proteinExistence type="predicted"/>
<sequence length="76" mass="8717">MHPNLKALRFASFAEEAEGSATTNYHWNRDIIQGLKLVGQDVEKVIRRLVSLCTPSVNSFATYRLWQTALEYLLHP</sequence>
<name>A0A433QWP0_9FUNG</name>
<evidence type="ECO:0000313" key="1">
    <source>
        <dbReference type="EMBL" id="RUS34155.1"/>
    </source>
</evidence>
<organism evidence="1 2">
    <name type="scientific">Jimgerdemannia flammicorona</name>
    <dbReference type="NCBI Taxonomy" id="994334"/>
    <lineage>
        <taxon>Eukaryota</taxon>
        <taxon>Fungi</taxon>
        <taxon>Fungi incertae sedis</taxon>
        <taxon>Mucoromycota</taxon>
        <taxon>Mucoromycotina</taxon>
        <taxon>Endogonomycetes</taxon>
        <taxon>Endogonales</taxon>
        <taxon>Endogonaceae</taxon>
        <taxon>Jimgerdemannia</taxon>
    </lineage>
</organism>
<dbReference type="Proteomes" id="UP000274822">
    <property type="component" value="Unassembled WGS sequence"/>
</dbReference>
<comment type="caution">
    <text evidence="1">The sequence shown here is derived from an EMBL/GenBank/DDBJ whole genome shotgun (WGS) entry which is preliminary data.</text>
</comment>